<feature type="transmembrane region" description="Helical" evidence="4">
    <location>
        <begin position="321"/>
        <end position="341"/>
    </location>
</feature>
<protein>
    <submittedName>
        <fullName evidence="6">MFS transporter</fullName>
    </submittedName>
</protein>
<dbReference type="PROSITE" id="PS50850">
    <property type="entry name" value="MFS"/>
    <property type="match status" value="1"/>
</dbReference>
<keyword evidence="3 4" id="KW-0472">Membrane</keyword>
<evidence type="ECO:0000259" key="5">
    <source>
        <dbReference type="PROSITE" id="PS50850"/>
    </source>
</evidence>
<dbReference type="Proteomes" id="UP000567293">
    <property type="component" value="Unassembled WGS sequence"/>
</dbReference>
<evidence type="ECO:0000256" key="2">
    <source>
        <dbReference type="ARBA" id="ARBA00022989"/>
    </source>
</evidence>
<accession>A0A7V8NRJ1</accession>
<dbReference type="EMBL" id="JACDQQ010001365">
    <property type="protein sequence ID" value="MBA0086126.1"/>
    <property type="molecule type" value="Genomic_DNA"/>
</dbReference>
<feature type="transmembrane region" description="Helical" evidence="4">
    <location>
        <begin position="227"/>
        <end position="247"/>
    </location>
</feature>
<dbReference type="Pfam" id="PF07690">
    <property type="entry name" value="MFS_1"/>
    <property type="match status" value="1"/>
</dbReference>
<dbReference type="InterPro" id="IPR011701">
    <property type="entry name" value="MFS"/>
</dbReference>
<feature type="transmembrane region" description="Helical" evidence="4">
    <location>
        <begin position="151"/>
        <end position="173"/>
    </location>
</feature>
<dbReference type="SUPFAM" id="SSF103473">
    <property type="entry name" value="MFS general substrate transporter"/>
    <property type="match status" value="1"/>
</dbReference>
<feature type="domain" description="Major facilitator superfamily (MFS) profile" evidence="5">
    <location>
        <begin position="26"/>
        <end position="407"/>
    </location>
</feature>
<feature type="transmembrane region" description="Helical" evidence="4">
    <location>
        <begin position="267"/>
        <end position="289"/>
    </location>
</feature>
<dbReference type="InterPro" id="IPR036259">
    <property type="entry name" value="MFS_trans_sf"/>
</dbReference>
<feature type="transmembrane region" description="Helical" evidence="4">
    <location>
        <begin position="179"/>
        <end position="201"/>
    </location>
</feature>
<dbReference type="PANTHER" id="PTHR43129">
    <property type="entry name" value="FOSMIDOMYCIN RESISTANCE PROTEIN"/>
    <property type="match status" value="1"/>
</dbReference>
<dbReference type="PANTHER" id="PTHR43129:SF1">
    <property type="entry name" value="FOSMIDOMYCIN RESISTANCE PROTEIN"/>
    <property type="match status" value="1"/>
</dbReference>
<keyword evidence="1 4" id="KW-0812">Transmembrane</keyword>
<feature type="transmembrane region" description="Helical" evidence="4">
    <location>
        <begin position="62"/>
        <end position="84"/>
    </location>
</feature>
<gene>
    <name evidence="6" type="ORF">HRJ53_14150</name>
</gene>
<dbReference type="GO" id="GO:0005886">
    <property type="term" value="C:plasma membrane"/>
    <property type="evidence" value="ECO:0007669"/>
    <property type="project" value="TreeGrafter"/>
</dbReference>
<dbReference type="GO" id="GO:0022857">
    <property type="term" value="F:transmembrane transporter activity"/>
    <property type="evidence" value="ECO:0007669"/>
    <property type="project" value="InterPro"/>
</dbReference>
<name>A0A7V8NRJ1_9BACT</name>
<keyword evidence="2 4" id="KW-1133">Transmembrane helix</keyword>
<dbReference type="Gene3D" id="1.20.1250.20">
    <property type="entry name" value="MFS general substrate transporter like domains"/>
    <property type="match status" value="2"/>
</dbReference>
<evidence type="ECO:0000313" key="6">
    <source>
        <dbReference type="EMBL" id="MBA0086126.1"/>
    </source>
</evidence>
<comment type="caution">
    <text evidence="6">The sequence shown here is derived from an EMBL/GenBank/DDBJ whole genome shotgun (WGS) entry which is preliminary data.</text>
</comment>
<dbReference type="CDD" id="cd17478">
    <property type="entry name" value="MFS_FsR"/>
    <property type="match status" value="1"/>
</dbReference>
<reference evidence="6" key="1">
    <citation type="submission" date="2020-06" db="EMBL/GenBank/DDBJ databases">
        <title>Legume-microbial interactions unlock mineral nutrients during tropical forest succession.</title>
        <authorList>
            <person name="Epihov D.Z."/>
        </authorList>
    </citation>
    <scope>NUCLEOTIDE SEQUENCE [LARGE SCALE GENOMIC DNA]</scope>
    <source>
        <strain evidence="6">Pan2503</strain>
    </source>
</reference>
<feature type="transmembrane region" description="Helical" evidence="4">
    <location>
        <begin position="383"/>
        <end position="404"/>
    </location>
</feature>
<dbReference type="AlphaFoldDB" id="A0A7V8NRJ1"/>
<organism evidence="6 7">
    <name type="scientific">Candidatus Acidiferrum panamense</name>
    <dbReference type="NCBI Taxonomy" id="2741543"/>
    <lineage>
        <taxon>Bacteria</taxon>
        <taxon>Pseudomonadati</taxon>
        <taxon>Acidobacteriota</taxon>
        <taxon>Terriglobia</taxon>
        <taxon>Candidatus Acidiferrales</taxon>
        <taxon>Candidatus Acidiferrum</taxon>
    </lineage>
</organism>
<evidence type="ECO:0000256" key="1">
    <source>
        <dbReference type="ARBA" id="ARBA00022692"/>
    </source>
</evidence>
<feature type="transmembrane region" description="Helical" evidence="4">
    <location>
        <begin position="296"/>
        <end position="315"/>
    </location>
</feature>
<evidence type="ECO:0000256" key="4">
    <source>
        <dbReference type="SAM" id="Phobius"/>
    </source>
</evidence>
<dbReference type="InterPro" id="IPR020846">
    <property type="entry name" value="MFS_dom"/>
</dbReference>
<keyword evidence="7" id="KW-1185">Reference proteome</keyword>
<feature type="transmembrane region" description="Helical" evidence="4">
    <location>
        <begin position="353"/>
        <end position="371"/>
    </location>
</feature>
<sequence length="414" mass="43709">MSSSASVTPATGVISPLQSGETAFRILAALGLCHLLNDMLQSVIPALYPILKTSYHLDFGQIGLITLTAQLTASLLQPMVGLFTDRRPMPYSLPLGMTFTLAGLLMLSMAPSFLVILCAVALVGVGSSVFHPESSRVVRMASGGRHGLAQSIFQVGGNFGTSLGPLLAAFLVLPAGQRSIAWLSAVALVAIVIMTQVGHWYKAHRKPGSRTRASAPEHHLHLPSRKIAVSLAVLVALVFSKFFYLASLTSYYTFFLIQKFQVPVRTAQVHLFVFLGAVAAGTIIGGPVGDRIGRKYVIWVSILGVLPFSLPLPYVNLFWTGVLSVIIGIVLASAFTAIVVYAQDLVPGKVGAVSGLFFGLAFGMGGIGAALLGELADATSITFVYKVCSFLPAIGLLTAFLPNIEPARRGAAKA</sequence>
<feature type="transmembrane region" description="Helical" evidence="4">
    <location>
        <begin position="104"/>
        <end position="130"/>
    </location>
</feature>
<evidence type="ECO:0000313" key="7">
    <source>
        <dbReference type="Proteomes" id="UP000567293"/>
    </source>
</evidence>
<proteinExistence type="predicted"/>
<evidence type="ECO:0000256" key="3">
    <source>
        <dbReference type="ARBA" id="ARBA00023136"/>
    </source>
</evidence>